<organism evidence="2 3">
    <name type="scientific">Candidatus Geothrix skivensis</name>
    <dbReference type="NCBI Taxonomy" id="2954439"/>
    <lineage>
        <taxon>Bacteria</taxon>
        <taxon>Pseudomonadati</taxon>
        <taxon>Acidobacteriota</taxon>
        <taxon>Holophagae</taxon>
        <taxon>Holophagales</taxon>
        <taxon>Holophagaceae</taxon>
        <taxon>Geothrix</taxon>
    </lineage>
</organism>
<sequence length="140" mass="14734">MRVPTRALFFTTLCLVGLPAFAQAKLTGKVTHQIGGAVGRLPETRPLGGATVLIGKDLHLDIGATGTDKVRGRVLAKDLSEGNGSYAFSVPAGTYTVICWKQGYVPQVERNVKVPGSSLDLDIGKDTAGRGLHQTIAYGN</sequence>
<protein>
    <submittedName>
        <fullName evidence="2">Carboxypeptidase regulatory-like domain-containing protein</fullName>
    </submittedName>
</protein>
<gene>
    <name evidence="2" type="ORF">IPP58_06825</name>
</gene>
<comment type="caution">
    <text evidence="2">The sequence shown here is derived from an EMBL/GenBank/DDBJ whole genome shotgun (WGS) entry which is preliminary data.</text>
</comment>
<dbReference type="GO" id="GO:0030246">
    <property type="term" value="F:carbohydrate binding"/>
    <property type="evidence" value="ECO:0007669"/>
    <property type="project" value="InterPro"/>
</dbReference>
<dbReference type="GO" id="GO:0004180">
    <property type="term" value="F:carboxypeptidase activity"/>
    <property type="evidence" value="ECO:0007669"/>
    <property type="project" value="UniProtKB-KW"/>
</dbReference>
<evidence type="ECO:0000256" key="1">
    <source>
        <dbReference type="SAM" id="SignalP"/>
    </source>
</evidence>
<keyword evidence="2" id="KW-0378">Hydrolase</keyword>
<keyword evidence="2" id="KW-0645">Protease</keyword>
<reference evidence="2" key="1">
    <citation type="submission" date="2020-10" db="EMBL/GenBank/DDBJ databases">
        <title>Connecting structure to function with the recovery of over 1000 high-quality activated sludge metagenome-assembled genomes encoding full-length rRNA genes using long-read sequencing.</title>
        <authorList>
            <person name="Singleton C.M."/>
            <person name="Petriglieri F."/>
            <person name="Kristensen J.M."/>
            <person name="Kirkegaard R.H."/>
            <person name="Michaelsen T.Y."/>
            <person name="Andersen M.H."/>
            <person name="Karst S.M."/>
            <person name="Dueholm M.S."/>
            <person name="Nielsen P.H."/>
            <person name="Albertsen M."/>
        </authorList>
    </citation>
    <scope>NUCLEOTIDE SEQUENCE</scope>
    <source>
        <strain evidence="2">Skiv_18-Q3-R9-52_MAXAC.067</strain>
    </source>
</reference>
<dbReference type="InterPro" id="IPR013784">
    <property type="entry name" value="Carb-bd-like_fold"/>
</dbReference>
<keyword evidence="2" id="KW-0121">Carboxypeptidase</keyword>
<dbReference type="EMBL" id="JADKIO010000005">
    <property type="protein sequence ID" value="MBK9796195.1"/>
    <property type="molecule type" value="Genomic_DNA"/>
</dbReference>
<dbReference type="Proteomes" id="UP000886657">
    <property type="component" value="Unassembled WGS sequence"/>
</dbReference>
<feature type="chain" id="PRO_5038571317" evidence="1">
    <location>
        <begin position="23"/>
        <end position="140"/>
    </location>
</feature>
<accession>A0A9D7SF14</accession>
<keyword evidence="1" id="KW-0732">Signal</keyword>
<evidence type="ECO:0000313" key="2">
    <source>
        <dbReference type="EMBL" id="MBK9796195.1"/>
    </source>
</evidence>
<dbReference type="Gene3D" id="2.60.40.1120">
    <property type="entry name" value="Carboxypeptidase-like, regulatory domain"/>
    <property type="match status" value="1"/>
</dbReference>
<dbReference type="AlphaFoldDB" id="A0A9D7SF14"/>
<name>A0A9D7SF14_9BACT</name>
<proteinExistence type="predicted"/>
<dbReference type="SUPFAM" id="SSF49452">
    <property type="entry name" value="Starch-binding domain-like"/>
    <property type="match status" value="1"/>
</dbReference>
<evidence type="ECO:0000313" key="3">
    <source>
        <dbReference type="Proteomes" id="UP000886657"/>
    </source>
</evidence>
<feature type="signal peptide" evidence="1">
    <location>
        <begin position="1"/>
        <end position="22"/>
    </location>
</feature>